<evidence type="ECO:0000313" key="3">
    <source>
        <dbReference type="Proteomes" id="UP001454086"/>
    </source>
</evidence>
<protein>
    <submittedName>
        <fullName evidence="2">Uncharacterized protein</fullName>
    </submittedName>
</protein>
<reference evidence="2 3" key="1">
    <citation type="submission" date="2024-03" db="EMBL/GenBank/DDBJ databases">
        <title>Human intestinal bacterial collection.</title>
        <authorList>
            <person name="Pauvert C."/>
            <person name="Hitch T.C.A."/>
            <person name="Clavel T."/>
        </authorList>
    </citation>
    <scope>NUCLEOTIDE SEQUENCE [LARGE SCALE GENOMIC DNA]</scope>
    <source>
        <strain evidence="2 3">CLA-SR-H021</strain>
    </source>
</reference>
<gene>
    <name evidence="2" type="ORF">WMQ36_19810</name>
</gene>
<organism evidence="2 3">
    <name type="scientific">Enterocloster hominis</name>
    <name type="common">ex Hitch et al. 2024</name>
    <dbReference type="NCBI Taxonomy" id="1917870"/>
    <lineage>
        <taxon>Bacteria</taxon>
        <taxon>Bacillati</taxon>
        <taxon>Bacillota</taxon>
        <taxon>Clostridia</taxon>
        <taxon>Lachnospirales</taxon>
        <taxon>Lachnospiraceae</taxon>
        <taxon>Enterocloster</taxon>
    </lineage>
</organism>
<sequence length="68" mass="8090">MKRNRLQLAVVIVLLISIFMNITCYMRRNEIKREYLDSAYLNLLNVSVLLSSLEYYVEDSGTEEDRDR</sequence>
<feature type="transmembrane region" description="Helical" evidence="1">
    <location>
        <begin position="6"/>
        <end position="26"/>
    </location>
</feature>
<dbReference type="Proteomes" id="UP001454086">
    <property type="component" value="Unassembled WGS sequence"/>
</dbReference>
<name>A0ABV1DA17_9FIRM</name>
<keyword evidence="1" id="KW-0812">Transmembrane</keyword>
<dbReference type="EMBL" id="JBBMFM010000093">
    <property type="protein sequence ID" value="MEQ2427217.1"/>
    <property type="molecule type" value="Genomic_DNA"/>
</dbReference>
<evidence type="ECO:0000313" key="2">
    <source>
        <dbReference type="EMBL" id="MEQ2427217.1"/>
    </source>
</evidence>
<comment type="caution">
    <text evidence="2">The sequence shown here is derived from an EMBL/GenBank/DDBJ whole genome shotgun (WGS) entry which is preliminary data.</text>
</comment>
<accession>A0ABV1DA17</accession>
<keyword evidence="1" id="KW-0472">Membrane</keyword>
<feature type="non-terminal residue" evidence="2">
    <location>
        <position position="68"/>
    </location>
</feature>
<keyword evidence="3" id="KW-1185">Reference proteome</keyword>
<proteinExistence type="predicted"/>
<keyword evidence="1" id="KW-1133">Transmembrane helix</keyword>
<dbReference type="RefSeq" id="WP_349118483.1">
    <property type="nucleotide sequence ID" value="NZ_JBBMFM010000093.1"/>
</dbReference>
<evidence type="ECO:0000256" key="1">
    <source>
        <dbReference type="SAM" id="Phobius"/>
    </source>
</evidence>